<organism evidence="1 2">
    <name type="scientific">Cordyceps javanica</name>
    <dbReference type="NCBI Taxonomy" id="43265"/>
    <lineage>
        <taxon>Eukaryota</taxon>
        <taxon>Fungi</taxon>
        <taxon>Dikarya</taxon>
        <taxon>Ascomycota</taxon>
        <taxon>Pezizomycotina</taxon>
        <taxon>Sordariomycetes</taxon>
        <taxon>Hypocreomycetidae</taxon>
        <taxon>Hypocreales</taxon>
        <taxon>Cordycipitaceae</taxon>
        <taxon>Cordyceps</taxon>
    </lineage>
</organism>
<sequence length="119" mass="12945">MLARGCCKRGANDAAEGERFNAVWMKDRRMWLIMSIFYVLRKAAAANPIRQLQSESRMDTDGEAGPAGEVGVTKGVRLVTSLQTTVVSESLTDAAGISSLGYLNRAIININVWKLALSL</sequence>
<dbReference type="AlphaFoldDB" id="A0A545V9H4"/>
<evidence type="ECO:0000313" key="1">
    <source>
        <dbReference type="EMBL" id="TQV98381.1"/>
    </source>
</evidence>
<gene>
    <name evidence="1" type="ORF">IF1G_02461</name>
</gene>
<dbReference type="EMBL" id="SPUK01000003">
    <property type="protein sequence ID" value="TQV98381.1"/>
    <property type="molecule type" value="Genomic_DNA"/>
</dbReference>
<dbReference type="Proteomes" id="UP000315783">
    <property type="component" value="Unassembled WGS sequence"/>
</dbReference>
<protein>
    <submittedName>
        <fullName evidence="1">Uncharacterized protein</fullName>
    </submittedName>
</protein>
<reference evidence="1 2" key="1">
    <citation type="journal article" date="2019" name="Appl. Microbiol. Biotechnol.">
        <title>Genome sequence of Isaria javanica and comparative genome analysis insights into family S53 peptidase evolution in fungal entomopathogens.</title>
        <authorList>
            <person name="Lin R."/>
            <person name="Zhang X."/>
            <person name="Xin B."/>
            <person name="Zou M."/>
            <person name="Gao Y."/>
            <person name="Qin F."/>
            <person name="Hu Q."/>
            <person name="Xie B."/>
            <person name="Cheng X."/>
        </authorList>
    </citation>
    <scope>NUCLEOTIDE SEQUENCE [LARGE SCALE GENOMIC DNA]</scope>
    <source>
        <strain evidence="1 2">IJ1G</strain>
    </source>
</reference>
<proteinExistence type="predicted"/>
<comment type="caution">
    <text evidence="1">The sequence shown here is derived from an EMBL/GenBank/DDBJ whole genome shotgun (WGS) entry which is preliminary data.</text>
</comment>
<name>A0A545V9H4_9HYPO</name>
<accession>A0A545V9H4</accession>
<keyword evidence="2" id="KW-1185">Reference proteome</keyword>
<evidence type="ECO:0000313" key="2">
    <source>
        <dbReference type="Proteomes" id="UP000315783"/>
    </source>
</evidence>